<evidence type="ECO:0000313" key="2">
    <source>
        <dbReference type="EMBL" id="KAL0013065.1"/>
    </source>
</evidence>
<reference evidence="2 3" key="1">
    <citation type="submission" date="2024-01" db="EMBL/GenBank/DDBJ databases">
        <title>A telomere-to-telomere, gap-free genome of sweet tea (Lithocarpus litseifolius).</title>
        <authorList>
            <person name="Zhou J."/>
        </authorList>
    </citation>
    <scope>NUCLEOTIDE SEQUENCE [LARGE SCALE GENOMIC DNA]</scope>
    <source>
        <strain evidence="2">Zhou-2022a</strain>
        <tissue evidence="2">Leaf</tissue>
    </source>
</reference>
<dbReference type="AlphaFoldDB" id="A0AAW2DQS8"/>
<feature type="region of interest" description="Disordered" evidence="1">
    <location>
        <begin position="176"/>
        <end position="228"/>
    </location>
</feature>
<name>A0AAW2DQS8_9ROSI</name>
<feature type="compositionally biased region" description="Acidic residues" evidence="1">
    <location>
        <begin position="134"/>
        <end position="148"/>
    </location>
</feature>
<protein>
    <submittedName>
        <fullName evidence="2">Uncharacterized protein</fullName>
    </submittedName>
</protein>
<keyword evidence="3" id="KW-1185">Reference proteome</keyword>
<accession>A0AAW2DQS8</accession>
<comment type="caution">
    <text evidence="2">The sequence shown here is derived from an EMBL/GenBank/DDBJ whole genome shotgun (WGS) entry which is preliminary data.</text>
</comment>
<proteinExistence type="predicted"/>
<gene>
    <name evidence="2" type="ORF">SO802_000134</name>
</gene>
<feature type="region of interest" description="Disordered" evidence="1">
    <location>
        <begin position="134"/>
        <end position="163"/>
    </location>
</feature>
<dbReference type="Proteomes" id="UP001459277">
    <property type="component" value="Unassembled WGS sequence"/>
</dbReference>
<dbReference type="EMBL" id="JAZDWU010000001">
    <property type="protein sequence ID" value="KAL0013065.1"/>
    <property type="molecule type" value="Genomic_DNA"/>
</dbReference>
<organism evidence="2 3">
    <name type="scientific">Lithocarpus litseifolius</name>
    <dbReference type="NCBI Taxonomy" id="425828"/>
    <lineage>
        <taxon>Eukaryota</taxon>
        <taxon>Viridiplantae</taxon>
        <taxon>Streptophyta</taxon>
        <taxon>Embryophyta</taxon>
        <taxon>Tracheophyta</taxon>
        <taxon>Spermatophyta</taxon>
        <taxon>Magnoliopsida</taxon>
        <taxon>eudicotyledons</taxon>
        <taxon>Gunneridae</taxon>
        <taxon>Pentapetalae</taxon>
        <taxon>rosids</taxon>
        <taxon>fabids</taxon>
        <taxon>Fagales</taxon>
        <taxon>Fagaceae</taxon>
        <taxon>Lithocarpus</taxon>
    </lineage>
</organism>
<feature type="compositionally biased region" description="Basic and acidic residues" evidence="1">
    <location>
        <begin position="176"/>
        <end position="188"/>
    </location>
</feature>
<evidence type="ECO:0000313" key="3">
    <source>
        <dbReference type="Proteomes" id="UP001459277"/>
    </source>
</evidence>
<evidence type="ECO:0000256" key="1">
    <source>
        <dbReference type="SAM" id="MobiDB-lite"/>
    </source>
</evidence>
<feature type="compositionally biased region" description="Low complexity" evidence="1">
    <location>
        <begin position="219"/>
        <end position="228"/>
    </location>
</feature>
<sequence length="228" mass="25561">MGIRYLLLVAEEGKNLLLELLILLGEILYLGGYGDVSHELTIQVCILKHAITRVIVLPLYQKARAYLQNHDSMRRRVRFVMKLLHESGPFKEDDLPQVELPLHPPPRVEAVPKEEADSSRLSLEAEIDHFHFEEEEEKAQEEPWDISDSEGNLDKSSAAPSPKLIVARVDESIGKEEEMALDPRRGLRDIMANRNKGSSSKGVPKSQVLDDLPPPLPPTTTLGLPPQS</sequence>